<gene>
    <name evidence="12" type="ORF">M1843_16790</name>
</gene>
<keyword evidence="8 9" id="KW-0804">Transcription</keyword>
<evidence type="ECO:0000259" key="11">
    <source>
        <dbReference type="PROSITE" id="PS50110"/>
    </source>
</evidence>
<dbReference type="PROSITE" id="PS50110">
    <property type="entry name" value="RESPONSE_REGULATORY"/>
    <property type="match status" value="1"/>
</dbReference>
<dbReference type="InterPro" id="IPR001789">
    <property type="entry name" value="Sig_transdc_resp-reg_receiver"/>
</dbReference>
<dbReference type="EMBL" id="JALQCY010000005">
    <property type="protein sequence ID" value="MCK9795403.1"/>
    <property type="molecule type" value="Genomic_DNA"/>
</dbReference>
<evidence type="ECO:0000256" key="6">
    <source>
        <dbReference type="ARBA" id="ARBA00023125"/>
    </source>
</evidence>
<evidence type="ECO:0000256" key="10">
    <source>
        <dbReference type="PROSITE-ProRule" id="PRU00169"/>
    </source>
</evidence>
<dbReference type="SUPFAM" id="SSF52172">
    <property type="entry name" value="CheY-like"/>
    <property type="match status" value="1"/>
</dbReference>
<dbReference type="InterPro" id="IPR011006">
    <property type="entry name" value="CheY-like_superfamily"/>
</dbReference>
<evidence type="ECO:0000313" key="12">
    <source>
        <dbReference type="EMBL" id="MCK9795403.1"/>
    </source>
</evidence>
<comment type="caution">
    <text evidence="12">The sequence shown here is derived from an EMBL/GenBank/DDBJ whole genome shotgun (WGS) entry which is preliminary data.</text>
</comment>
<protein>
    <recommendedName>
        <fullName evidence="9">Transcriptional regulatory protein</fullName>
    </recommendedName>
</protein>
<proteinExistence type="predicted"/>
<evidence type="ECO:0000256" key="4">
    <source>
        <dbReference type="ARBA" id="ARBA00023012"/>
    </source>
</evidence>
<sequence>MSLDVLVVEDDFMVASIHRRFVERVPGFRVVGEAHTGADALAAVEALHPDLVLLDVHLPDLSGIEVLRRLRAAGNDLGVVVITAAREADTVRAAAAGGAAHYLVKPFASEDLAARLQEFRRSRAALEGLGEADADDGGAGIQADIDAVFARPPQVAGPRGPLPKGLSQETADAVLEALSAGAELSATECADAVGVSRVSARRYLEHFATMGRAAVRLNYGTAGRPERRYRLR</sequence>
<name>A0ABT0J7C8_9MICO</name>
<keyword evidence="5 9" id="KW-0805">Transcription regulation</keyword>
<dbReference type="PANTHER" id="PTHR45526">
    <property type="entry name" value="TRANSCRIPTIONAL REGULATORY PROTEIN DPIA"/>
    <property type="match status" value="1"/>
</dbReference>
<dbReference type="Gene3D" id="3.40.50.2300">
    <property type="match status" value="1"/>
</dbReference>
<evidence type="ECO:0000256" key="9">
    <source>
        <dbReference type="PIRNR" id="PIRNR006171"/>
    </source>
</evidence>
<feature type="domain" description="Response regulatory" evidence="11">
    <location>
        <begin position="4"/>
        <end position="120"/>
    </location>
</feature>
<keyword evidence="2 9" id="KW-0963">Cytoplasm</keyword>
<evidence type="ECO:0000256" key="7">
    <source>
        <dbReference type="ARBA" id="ARBA00023159"/>
    </source>
</evidence>
<dbReference type="CDD" id="cd19925">
    <property type="entry name" value="REC_citrate_TCS"/>
    <property type="match status" value="1"/>
</dbReference>
<reference evidence="12 13" key="1">
    <citation type="submission" date="2022-02" db="EMBL/GenBank/DDBJ databases">
        <title>The car tank lid bacteriome: a reservoir of bacteria with potential in bioremediation of fuel.</title>
        <authorList>
            <person name="Vidal-Verdu A."/>
            <person name="Gomez-Martinez D."/>
            <person name="Latorre-Perez A."/>
            <person name="Pereto J."/>
            <person name="Porcar M."/>
        </authorList>
    </citation>
    <scope>NUCLEOTIDE SEQUENCE [LARGE SCALE GENOMIC DNA]</scope>
    <source>
        <strain evidence="12 13">4D.3</strain>
    </source>
</reference>
<keyword evidence="3 10" id="KW-0597">Phosphoprotein</keyword>
<evidence type="ECO:0000256" key="5">
    <source>
        <dbReference type="ARBA" id="ARBA00023015"/>
    </source>
</evidence>
<dbReference type="Proteomes" id="UP001651050">
    <property type="component" value="Unassembled WGS sequence"/>
</dbReference>
<evidence type="ECO:0000313" key="13">
    <source>
        <dbReference type="Proteomes" id="UP001651050"/>
    </source>
</evidence>
<accession>A0ABT0J7C8</accession>
<dbReference type="PANTHER" id="PTHR45526:SF1">
    <property type="entry name" value="TRANSCRIPTIONAL REGULATORY PROTEIN DCUR-RELATED"/>
    <property type="match status" value="1"/>
</dbReference>
<keyword evidence="7 9" id="KW-0010">Activator</keyword>
<evidence type="ECO:0000256" key="8">
    <source>
        <dbReference type="ARBA" id="ARBA00023163"/>
    </source>
</evidence>
<evidence type="ECO:0000256" key="2">
    <source>
        <dbReference type="ARBA" id="ARBA00022490"/>
    </source>
</evidence>
<feature type="modified residue" description="4-aspartylphosphate" evidence="10">
    <location>
        <position position="55"/>
    </location>
</feature>
<dbReference type="RefSeq" id="WP_416345253.1">
    <property type="nucleotide sequence ID" value="NZ_JALQCY010000005.1"/>
</dbReference>
<dbReference type="PIRSF" id="PIRSF006171">
    <property type="entry name" value="RR_citrat_malat"/>
    <property type="match status" value="1"/>
</dbReference>
<keyword evidence="4 9" id="KW-0902">Two-component regulatory system</keyword>
<evidence type="ECO:0000256" key="3">
    <source>
        <dbReference type="ARBA" id="ARBA00022553"/>
    </source>
</evidence>
<comment type="subcellular location">
    <subcellularLocation>
        <location evidence="1 9">Cytoplasm</location>
    </subcellularLocation>
</comment>
<dbReference type="InterPro" id="IPR024187">
    <property type="entry name" value="Sig_transdc_resp-reg_cit/mal"/>
</dbReference>
<keyword evidence="13" id="KW-1185">Reference proteome</keyword>
<dbReference type="Pfam" id="PF00072">
    <property type="entry name" value="Response_reg"/>
    <property type="match status" value="1"/>
</dbReference>
<organism evidence="12 13">
    <name type="scientific">Isoptericola peretonis</name>
    <dbReference type="NCBI Taxonomy" id="2918523"/>
    <lineage>
        <taxon>Bacteria</taxon>
        <taxon>Bacillati</taxon>
        <taxon>Actinomycetota</taxon>
        <taxon>Actinomycetes</taxon>
        <taxon>Micrococcales</taxon>
        <taxon>Promicromonosporaceae</taxon>
        <taxon>Isoptericola</taxon>
    </lineage>
</organism>
<keyword evidence="6 9" id="KW-0238">DNA-binding</keyword>
<evidence type="ECO:0000256" key="1">
    <source>
        <dbReference type="ARBA" id="ARBA00004496"/>
    </source>
</evidence>
<dbReference type="InterPro" id="IPR051271">
    <property type="entry name" value="2C-system_Tx_regulators"/>
</dbReference>
<dbReference type="SMART" id="SM00448">
    <property type="entry name" value="REC"/>
    <property type="match status" value="1"/>
</dbReference>